<accession>A0A9W9NZ58</accession>
<feature type="compositionally biased region" description="Acidic residues" evidence="1">
    <location>
        <begin position="9"/>
        <end position="18"/>
    </location>
</feature>
<name>A0A9W9NZ58_PENCI</name>
<dbReference type="AlphaFoldDB" id="A0A9W9NZ58"/>
<gene>
    <name evidence="2" type="ORF">N7469_007400</name>
</gene>
<protein>
    <submittedName>
        <fullName evidence="2">Uncharacterized protein</fullName>
    </submittedName>
</protein>
<dbReference type="Proteomes" id="UP001147733">
    <property type="component" value="Unassembled WGS sequence"/>
</dbReference>
<dbReference type="GeneID" id="81385485"/>
<evidence type="ECO:0000256" key="1">
    <source>
        <dbReference type="SAM" id="MobiDB-lite"/>
    </source>
</evidence>
<reference evidence="2" key="1">
    <citation type="submission" date="2022-11" db="EMBL/GenBank/DDBJ databases">
        <authorList>
            <person name="Petersen C."/>
        </authorList>
    </citation>
    <scope>NUCLEOTIDE SEQUENCE</scope>
    <source>
        <strain evidence="2">IBT 23319</strain>
    </source>
</reference>
<organism evidence="2 3">
    <name type="scientific">Penicillium citrinum</name>
    <dbReference type="NCBI Taxonomy" id="5077"/>
    <lineage>
        <taxon>Eukaryota</taxon>
        <taxon>Fungi</taxon>
        <taxon>Dikarya</taxon>
        <taxon>Ascomycota</taxon>
        <taxon>Pezizomycotina</taxon>
        <taxon>Eurotiomycetes</taxon>
        <taxon>Eurotiomycetidae</taxon>
        <taxon>Eurotiales</taxon>
        <taxon>Aspergillaceae</taxon>
        <taxon>Penicillium</taxon>
    </lineage>
</organism>
<sequence>MTRQVSAVVEEEVEEDSEAVEKKDGVNSRTYREQTRRVKDRNNRQFLTRWWWWKWMKVLQRGREKK</sequence>
<evidence type="ECO:0000313" key="2">
    <source>
        <dbReference type="EMBL" id="KAJ5227394.1"/>
    </source>
</evidence>
<comment type="caution">
    <text evidence="2">The sequence shown here is derived from an EMBL/GenBank/DDBJ whole genome shotgun (WGS) entry which is preliminary data.</text>
</comment>
<feature type="region of interest" description="Disordered" evidence="1">
    <location>
        <begin position="1"/>
        <end position="31"/>
    </location>
</feature>
<proteinExistence type="predicted"/>
<reference evidence="2" key="2">
    <citation type="journal article" date="2023" name="IMA Fungus">
        <title>Comparative genomic study of the Penicillium genus elucidates a diverse pangenome and 15 lateral gene transfer events.</title>
        <authorList>
            <person name="Petersen C."/>
            <person name="Sorensen T."/>
            <person name="Nielsen M.R."/>
            <person name="Sondergaard T.E."/>
            <person name="Sorensen J.L."/>
            <person name="Fitzpatrick D.A."/>
            <person name="Frisvad J.C."/>
            <person name="Nielsen K.L."/>
        </authorList>
    </citation>
    <scope>NUCLEOTIDE SEQUENCE</scope>
    <source>
        <strain evidence="2">IBT 23319</strain>
    </source>
</reference>
<feature type="compositionally biased region" description="Basic and acidic residues" evidence="1">
    <location>
        <begin position="19"/>
        <end position="31"/>
    </location>
</feature>
<keyword evidence="3" id="KW-1185">Reference proteome</keyword>
<dbReference type="RefSeq" id="XP_056499759.1">
    <property type="nucleotide sequence ID" value="XM_056646318.1"/>
</dbReference>
<evidence type="ECO:0000313" key="3">
    <source>
        <dbReference type="Proteomes" id="UP001147733"/>
    </source>
</evidence>
<dbReference type="EMBL" id="JAPQKT010000006">
    <property type="protein sequence ID" value="KAJ5227394.1"/>
    <property type="molecule type" value="Genomic_DNA"/>
</dbReference>